<evidence type="ECO:0000313" key="5">
    <source>
        <dbReference type="EMBL" id="PUU76194.1"/>
    </source>
</evidence>
<feature type="compositionally biased region" description="Gly residues" evidence="3">
    <location>
        <begin position="372"/>
        <end position="381"/>
    </location>
</feature>
<dbReference type="Pfam" id="PF00638">
    <property type="entry name" value="Ran_BP1"/>
    <property type="match status" value="1"/>
</dbReference>
<dbReference type="PANTHER" id="PTHR23138:SF142">
    <property type="entry name" value="RAN-BINDING PROTEIN 3B-RELATED"/>
    <property type="match status" value="1"/>
</dbReference>
<feature type="domain" description="RanBD1" evidence="4">
    <location>
        <begin position="440"/>
        <end position="586"/>
    </location>
</feature>
<comment type="caution">
    <text evidence="5">The sequence shown here is derived from an EMBL/GenBank/DDBJ whole genome shotgun (WGS) entry which is preliminary data.</text>
</comment>
<comment type="subcellular location">
    <subcellularLocation>
        <location evidence="1">Nucleus</location>
    </subcellularLocation>
</comment>
<dbReference type="Gene3D" id="2.30.29.30">
    <property type="entry name" value="Pleckstrin-homology domain (PH domain)/Phosphotyrosine-binding domain (PTB)"/>
    <property type="match status" value="1"/>
</dbReference>
<feature type="region of interest" description="Disordered" evidence="3">
    <location>
        <begin position="1"/>
        <end position="444"/>
    </location>
</feature>
<evidence type="ECO:0000313" key="6">
    <source>
        <dbReference type="Proteomes" id="UP000244722"/>
    </source>
</evidence>
<feature type="compositionally biased region" description="Low complexity" evidence="3">
    <location>
        <begin position="361"/>
        <end position="371"/>
    </location>
</feature>
<feature type="compositionally biased region" description="Basic and acidic residues" evidence="3">
    <location>
        <begin position="159"/>
        <end position="170"/>
    </location>
</feature>
<feature type="compositionally biased region" description="Acidic residues" evidence="3">
    <location>
        <begin position="406"/>
        <end position="418"/>
    </location>
</feature>
<reference evidence="5 6" key="1">
    <citation type="submission" date="2017-04" db="EMBL/GenBank/DDBJ databases">
        <title>Draft genome sequence of Tuber borchii Vittad., a whitish edible truffle.</title>
        <authorList>
            <consortium name="DOE Joint Genome Institute"/>
            <person name="Murat C."/>
            <person name="Kuo A."/>
            <person name="Barry K.W."/>
            <person name="Clum A."/>
            <person name="Dockter R.B."/>
            <person name="Fauchery L."/>
            <person name="Iotti M."/>
            <person name="Kohler A."/>
            <person name="Labutti K."/>
            <person name="Lindquist E.A."/>
            <person name="Lipzen A."/>
            <person name="Ohm R.A."/>
            <person name="Wang M."/>
            <person name="Grigoriev I.V."/>
            <person name="Zambonelli A."/>
            <person name="Martin F.M."/>
        </authorList>
    </citation>
    <scope>NUCLEOTIDE SEQUENCE [LARGE SCALE GENOMIC DNA]</scope>
    <source>
        <strain evidence="5 6">Tbo3840</strain>
    </source>
</reference>
<sequence>MTNSGVATDDRGAKSPSQTPLQSIARESDKDDNSVIHEQDMDSLEPAHTESEAADDEDSGSLSGSSDNERVREKLKKTYIANERPESAAASEGQKEDGEPRATDSAAASETGQEMGEEKPRRPRKRSIGETDPSEDVNMGNEGHGKEADSRHRFHERKRSREISDDDMAKAARALSRVKTPPTHPEEDEIMGHNDGLHSASSAMTSPRKLERKRSRNRFDEDDKDKDADRRKKMVAERKGERDSGMGADTATPASGLTNGKAFGKPEVARVSSIEADTKSEPKISASSGFGNTSTKSPFATTSAGSKPLFGGPGSSDTFKKSAFGAMSGSAASPFATLGSTPHPSSPFGALGSTTTKPPAFSSGFGSSYGPSGFGSLGGKAGDVISSAPKLSGPIGGTAAKPFGAPDDDDEKTDDENGEGSGVEAHKETSSGKETFTQQEIATGEEGEITVFKCPGKMFSFDKENKVWKERGKGTFKLNTKGSKSPISASAFGLDDTPSISVTEGKKSARILMRTDGTYTLILNVPIFKGMIFGDHAGNKPASNQFLLLIPNSNGGLDSMTLKLKSAAHAKELYDHVRNLHEELFS</sequence>
<accession>A0A2T6ZL98</accession>
<feature type="compositionally biased region" description="Polar residues" evidence="3">
    <location>
        <begin position="285"/>
        <end position="305"/>
    </location>
</feature>
<feature type="compositionally biased region" description="Polar residues" evidence="3">
    <location>
        <begin position="432"/>
        <end position="441"/>
    </location>
</feature>
<dbReference type="SUPFAM" id="SSF50729">
    <property type="entry name" value="PH domain-like"/>
    <property type="match status" value="1"/>
</dbReference>
<organism evidence="5 6">
    <name type="scientific">Tuber borchii</name>
    <name type="common">White truffle</name>
    <dbReference type="NCBI Taxonomy" id="42251"/>
    <lineage>
        <taxon>Eukaryota</taxon>
        <taxon>Fungi</taxon>
        <taxon>Dikarya</taxon>
        <taxon>Ascomycota</taxon>
        <taxon>Pezizomycotina</taxon>
        <taxon>Pezizomycetes</taxon>
        <taxon>Pezizales</taxon>
        <taxon>Tuberaceae</taxon>
        <taxon>Tuber</taxon>
    </lineage>
</organism>
<feature type="compositionally biased region" description="Low complexity" evidence="3">
    <location>
        <begin position="322"/>
        <end position="336"/>
    </location>
</feature>
<name>A0A2T6ZL98_TUBBO</name>
<dbReference type="PANTHER" id="PTHR23138">
    <property type="entry name" value="RAN BINDING PROTEIN"/>
    <property type="match status" value="1"/>
</dbReference>
<feature type="compositionally biased region" description="Basic and acidic residues" evidence="3">
    <location>
        <begin position="217"/>
        <end position="244"/>
    </location>
</feature>
<feature type="compositionally biased region" description="Basic and acidic residues" evidence="3">
    <location>
        <begin position="93"/>
        <end position="102"/>
    </location>
</feature>
<keyword evidence="2" id="KW-0539">Nucleus</keyword>
<proteinExistence type="predicted"/>
<dbReference type="AlphaFoldDB" id="A0A2T6ZL98"/>
<evidence type="ECO:0000256" key="3">
    <source>
        <dbReference type="SAM" id="MobiDB-lite"/>
    </source>
</evidence>
<dbReference type="InterPro" id="IPR011993">
    <property type="entry name" value="PH-like_dom_sf"/>
</dbReference>
<gene>
    <name evidence="5" type="ORF">B9Z19DRAFT_1088787</name>
</gene>
<dbReference type="InterPro" id="IPR000156">
    <property type="entry name" value="Ran_bind_dom"/>
</dbReference>
<keyword evidence="6" id="KW-1185">Reference proteome</keyword>
<feature type="compositionally biased region" description="Basic and acidic residues" evidence="3">
    <location>
        <begin position="26"/>
        <end position="51"/>
    </location>
</feature>
<dbReference type="PROSITE" id="PS50196">
    <property type="entry name" value="RANBD1"/>
    <property type="match status" value="1"/>
</dbReference>
<dbReference type="GO" id="GO:0005634">
    <property type="term" value="C:nucleus"/>
    <property type="evidence" value="ECO:0007669"/>
    <property type="project" value="UniProtKB-SubCell"/>
</dbReference>
<dbReference type="OrthoDB" id="411251at2759"/>
<dbReference type="InterPro" id="IPR045255">
    <property type="entry name" value="RanBP1-like"/>
</dbReference>
<dbReference type="EMBL" id="NESQ01000197">
    <property type="protein sequence ID" value="PUU76194.1"/>
    <property type="molecule type" value="Genomic_DNA"/>
</dbReference>
<dbReference type="SMART" id="SM00160">
    <property type="entry name" value="RanBD"/>
    <property type="match status" value="1"/>
</dbReference>
<evidence type="ECO:0000256" key="2">
    <source>
        <dbReference type="ARBA" id="ARBA00023242"/>
    </source>
</evidence>
<evidence type="ECO:0000256" key="1">
    <source>
        <dbReference type="ARBA" id="ARBA00004123"/>
    </source>
</evidence>
<dbReference type="STRING" id="42251.A0A2T6ZL98"/>
<dbReference type="Proteomes" id="UP000244722">
    <property type="component" value="Unassembled WGS sequence"/>
</dbReference>
<evidence type="ECO:0000259" key="4">
    <source>
        <dbReference type="PROSITE" id="PS50196"/>
    </source>
</evidence>
<protein>
    <recommendedName>
        <fullName evidence="4">RanBD1 domain-containing protein</fullName>
    </recommendedName>
</protein>